<proteinExistence type="predicted"/>
<organism evidence="1 2">
    <name type="scientific">Erwinia tasmaniensis (strain DSM 17950 / CFBP 7177 / CIP 109463 / NCPPB 4357 / Et1/99)</name>
    <dbReference type="NCBI Taxonomy" id="465817"/>
    <lineage>
        <taxon>Bacteria</taxon>
        <taxon>Pseudomonadati</taxon>
        <taxon>Pseudomonadota</taxon>
        <taxon>Gammaproteobacteria</taxon>
        <taxon>Enterobacterales</taxon>
        <taxon>Erwiniaceae</taxon>
        <taxon>Erwinia</taxon>
    </lineage>
</organism>
<protein>
    <submittedName>
        <fullName evidence="1">Uncharacterized protein</fullName>
    </submittedName>
</protein>
<evidence type="ECO:0000313" key="2">
    <source>
        <dbReference type="Proteomes" id="UP000001726"/>
    </source>
</evidence>
<dbReference type="HOGENOM" id="CLU_2915407_0_0_6"/>
<reference evidence="1 2" key="1">
    <citation type="journal article" date="2008" name="Environ. Microbiol.">
        <title>The genome of Erwinia tasmaniensis strain Et1/99, a non-pathogenic bacterium in the genus Erwinia.</title>
        <authorList>
            <person name="Kube M."/>
            <person name="Migdoll A.M."/>
            <person name="Mueller I."/>
            <person name="Kuhl H."/>
            <person name="Beck A."/>
            <person name="Reinhardt R."/>
            <person name="Geider K."/>
        </authorList>
    </citation>
    <scope>NUCLEOTIDE SEQUENCE [LARGE SCALE GENOMIC DNA]</scope>
    <source>
        <strain evidence="2">DSM 17950 / CFBP 7177 / CIP 109463 / NCPPB 4357 / Et1/99</strain>
    </source>
</reference>
<dbReference type="Proteomes" id="UP000001726">
    <property type="component" value="Chromosome"/>
</dbReference>
<dbReference type="AlphaFoldDB" id="B2VCU3"/>
<sequence length="61" mass="7210">MTGCHLISDKFFKKTYGFQLLSITTLPDINRTRQHAEDYLHGMRVNILSHSDKRLKHVRKI</sequence>
<dbReference type="EMBL" id="CU468135">
    <property type="protein sequence ID" value="CAO98048.1"/>
    <property type="molecule type" value="Genomic_DNA"/>
</dbReference>
<keyword evidence="2" id="KW-1185">Reference proteome</keyword>
<dbReference type="KEGG" id="eta:ETA_30020"/>
<accession>B2VCU3</accession>
<gene>
    <name evidence="1" type="ordered locus">ETA_30020</name>
</gene>
<evidence type="ECO:0000313" key="1">
    <source>
        <dbReference type="EMBL" id="CAO98048.1"/>
    </source>
</evidence>
<name>B2VCU3_ERWT9</name>